<organism evidence="2 3">
    <name type="scientific">Aquimarina hainanensis</name>
    <dbReference type="NCBI Taxonomy" id="1578017"/>
    <lineage>
        <taxon>Bacteria</taxon>
        <taxon>Pseudomonadati</taxon>
        <taxon>Bacteroidota</taxon>
        <taxon>Flavobacteriia</taxon>
        <taxon>Flavobacteriales</taxon>
        <taxon>Flavobacteriaceae</taxon>
        <taxon>Aquimarina</taxon>
    </lineage>
</organism>
<dbReference type="Pfam" id="PF00027">
    <property type="entry name" value="cNMP_binding"/>
    <property type="match status" value="1"/>
</dbReference>
<dbReference type="SUPFAM" id="SSF51206">
    <property type="entry name" value="cAMP-binding domain-like"/>
    <property type="match status" value="1"/>
</dbReference>
<comment type="caution">
    <text evidence="2">The sequence shown here is derived from an EMBL/GenBank/DDBJ whole genome shotgun (WGS) entry which is preliminary data.</text>
</comment>
<evidence type="ECO:0000313" key="2">
    <source>
        <dbReference type="EMBL" id="MFD2591958.1"/>
    </source>
</evidence>
<sequence>MKTEDIIAKQLRSLIPLDNNELKTFFSMASKKSIKKHDFFCKPGQRISHFYFLETGIARHYYQDKNDKEHTKHFIFGKRFFVASLSDYIEHTPSKLYCQALEDATVYYWDLNKILTIAESNHKWYKLFYVLAGRAFVGKEQKELEYYTLDATQRYINFSKKHKNILNRIPNTQIASYLNISPETLSRLKKKILFE</sequence>
<accession>A0ABW5N9I7</accession>
<name>A0ABW5N9I7_9FLAO</name>
<evidence type="ECO:0000313" key="3">
    <source>
        <dbReference type="Proteomes" id="UP001597459"/>
    </source>
</evidence>
<dbReference type="InterPro" id="IPR014710">
    <property type="entry name" value="RmlC-like_jellyroll"/>
</dbReference>
<dbReference type="InterPro" id="IPR000595">
    <property type="entry name" value="cNMP-bd_dom"/>
</dbReference>
<proteinExistence type="predicted"/>
<feature type="domain" description="Cyclic nucleotide-binding" evidence="1">
    <location>
        <begin position="32"/>
        <end position="120"/>
    </location>
</feature>
<dbReference type="EMBL" id="JBHULX010000027">
    <property type="protein sequence ID" value="MFD2591958.1"/>
    <property type="molecule type" value="Genomic_DNA"/>
</dbReference>
<dbReference type="Proteomes" id="UP001597459">
    <property type="component" value="Unassembled WGS sequence"/>
</dbReference>
<keyword evidence="3" id="KW-1185">Reference proteome</keyword>
<dbReference type="InterPro" id="IPR018490">
    <property type="entry name" value="cNMP-bd_dom_sf"/>
</dbReference>
<dbReference type="RefSeq" id="WP_378258638.1">
    <property type="nucleotide sequence ID" value="NZ_JBHSJV010000001.1"/>
</dbReference>
<evidence type="ECO:0000259" key="1">
    <source>
        <dbReference type="Pfam" id="PF00027"/>
    </source>
</evidence>
<reference evidence="3" key="1">
    <citation type="journal article" date="2019" name="Int. J. Syst. Evol. Microbiol.">
        <title>The Global Catalogue of Microorganisms (GCM) 10K type strain sequencing project: providing services to taxonomists for standard genome sequencing and annotation.</title>
        <authorList>
            <consortium name="The Broad Institute Genomics Platform"/>
            <consortium name="The Broad Institute Genome Sequencing Center for Infectious Disease"/>
            <person name="Wu L."/>
            <person name="Ma J."/>
        </authorList>
    </citation>
    <scope>NUCLEOTIDE SEQUENCE [LARGE SCALE GENOMIC DNA]</scope>
    <source>
        <strain evidence="3">KCTC 42423</strain>
    </source>
</reference>
<gene>
    <name evidence="2" type="ORF">ACFSTE_14060</name>
</gene>
<dbReference type="Gene3D" id="2.60.120.10">
    <property type="entry name" value="Jelly Rolls"/>
    <property type="match status" value="1"/>
</dbReference>
<protein>
    <submittedName>
        <fullName evidence="2">Crp/Fnr family transcriptional regulator</fullName>
    </submittedName>
</protein>